<dbReference type="STRING" id="208439.AJAP_42005"/>
<feature type="signal peptide" evidence="2">
    <location>
        <begin position="1"/>
        <end position="31"/>
    </location>
</feature>
<feature type="region of interest" description="Disordered" evidence="1">
    <location>
        <begin position="67"/>
        <end position="88"/>
    </location>
</feature>
<keyword evidence="5" id="KW-1185">Reference proteome</keyword>
<dbReference type="PANTHER" id="PTHR46825:SF7">
    <property type="entry name" value="D-ALANYL-D-ALANINE CARBOXYPEPTIDASE"/>
    <property type="match status" value="1"/>
</dbReference>
<feature type="chain" id="PRO_5039427995" evidence="2">
    <location>
        <begin position="32"/>
        <end position="392"/>
    </location>
</feature>
<dbReference type="PANTHER" id="PTHR46825">
    <property type="entry name" value="D-ALANYL-D-ALANINE-CARBOXYPEPTIDASE/ENDOPEPTIDASE AMPH"/>
    <property type="match status" value="1"/>
</dbReference>
<dbReference type="InterPro" id="IPR001466">
    <property type="entry name" value="Beta-lactam-related"/>
</dbReference>
<dbReference type="RefSeq" id="WP_038521949.1">
    <property type="nucleotide sequence ID" value="NZ_CP008953.1"/>
</dbReference>
<evidence type="ECO:0000313" key="5">
    <source>
        <dbReference type="Proteomes" id="UP000028492"/>
    </source>
</evidence>
<evidence type="ECO:0000259" key="3">
    <source>
        <dbReference type="Pfam" id="PF00144"/>
    </source>
</evidence>
<dbReference type="Pfam" id="PF00144">
    <property type="entry name" value="Beta-lactamase"/>
    <property type="match status" value="1"/>
</dbReference>
<feature type="domain" description="Beta-lactamase-related" evidence="3">
    <location>
        <begin position="39"/>
        <end position="369"/>
    </location>
</feature>
<evidence type="ECO:0000256" key="1">
    <source>
        <dbReference type="SAM" id="MobiDB-lite"/>
    </source>
</evidence>
<organism evidence="4 5">
    <name type="scientific">Amycolatopsis japonica</name>
    <dbReference type="NCBI Taxonomy" id="208439"/>
    <lineage>
        <taxon>Bacteria</taxon>
        <taxon>Bacillati</taxon>
        <taxon>Actinomycetota</taxon>
        <taxon>Actinomycetes</taxon>
        <taxon>Pseudonocardiales</taxon>
        <taxon>Pseudonocardiaceae</taxon>
        <taxon>Amycolatopsis</taxon>
        <taxon>Amycolatopsis japonica group</taxon>
    </lineage>
</organism>
<dbReference type="EMBL" id="CP008953">
    <property type="protein sequence ID" value="AIG81174.1"/>
    <property type="molecule type" value="Genomic_DNA"/>
</dbReference>
<evidence type="ECO:0000313" key="4">
    <source>
        <dbReference type="EMBL" id="AIG81174.1"/>
    </source>
</evidence>
<dbReference type="HOGENOM" id="CLU_020027_2_3_11"/>
<dbReference type="Proteomes" id="UP000028492">
    <property type="component" value="Chromosome"/>
</dbReference>
<evidence type="ECO:0000256" key="2">
    <source>
        <dbReference type="SAM" id="SignalP"/>
    </source>
</evidence>
<sequence>MTKTLKTFRRIGLTALAAALLAGVTAPAASAGQDRPELQKAAQEFVDAGFGGMQLRVRDERGEWTGSAGVRELGGTAKPPTNGHFRLGSTTKNFTATLVLQFVAEGRIGLDTPVAGLLPRLGLDPRITVRMLLQHTSGLFNHTGQYNPDGTVTPGIPWAGQEWVDKRFHTYQPEELVRLAVSKPAVFAPGAGWSYSNTNYVVARLLVEKLSGRPFADELDRRILRPLKLRDTLSPGAWAGMPKPYAHAYYRYENAGQWKTIDVTHQNPTWISSAGDMISTTKDLQTYFSALQSGKLLPAWLLAEMRVTHPGSESLYGFYGLGQFSQDLGPGCVGVVLNHNGGLNGYGSLMYSTPDGSKTLTASVTGGDAANDPTQAFPAALNKLVRTVFCGK</sequence>
<protein>
    <submittedName>
        <fullName evidence="4">Beta-lactamase class C-like protein</fullName>
    </submittedName>
</protein>
<dbReference type="AlphaFoldDB" id="A0A075V9H0"/>
<proteinExistence type="predicted"/>
<dbReference type="eggNOG" id="COG1680">
    <property type="taxonomic scope" value="Bacteria"/>
</dbReference>
<dbReference type="KEGG" id="aja:AJAP_42005"/>
<dbReference type="SUPFAM" id="SSF56601">
    <property type="entry name" value="beta-lactamase/transpeptidase-like"/>
    <property type="match status" value="1"/>
</dbReference>
<name>A0A075V9H0_9PSEU</name>
<dbReference type="InterPro" id="IPR012338">
    <property type="entry name" value="Beta-lactam/transpept-like"/>
</dbReference>
<dbReference type="InterPro" id="IPR050491">
    <property type="entry name" value="AmpC-like"/>
</dbReference>
<reference evidence="4 5" key="1">
    <citation type="journal article" date="2014" name="J. Biotechnol.">
        <title>Complete genome sequence of the actinobacterium Amycolatopsis japonica MG417-CF17(T) (=DSM 44213T) producing (S,S)-N,N'-ethylenediaminedisuccinic acid.</title>
        <authorList>
            <person name="Stegmann E."/>
            <person name="Albersmeier A."/>
            <person name="Spohn M."/>
            <person name="Gert H."/>
            <person name="Weber T."/>
            <person name="Wohlleben W."/>
            <person name="Kalinowski J."/>
            <person name="Ruckert C."/>
        </authorList>
    </citation>
    <scope>NUCLEOTIDE SEQUENCE [LARGE SCALE GENOMIC DNA]</scope>
    <source>
        <strain evidence="5">MG417-CF17 (DSM 44213)</strain>
    </source>
</reference>
<gene>
    <name evidence="4" type="ORF">AJAP_42005</name>
</gene>
<dbReference type="Gene3D" id="3.40.710.10">
    <property type="entry name" value="DD-peptidase/beta-lactamase superfamily"/>
    <property type="match status" value="1"/>
</dbReference>
<keyword evidence="2" id="KW-0732">Signal</keyword>
<accession>A0A075V9H0</accession>